<sequence length="172" mass="19084">MKIPRLTESWCGCSLQTGTKIISIVSLLGKLLLVILLSITCAFFNSAYDGPHDDGKYSAILAIMIIWLIASICDSMVSVLLIMAAYTQRPNLAKPWLVVFMFSLGIEVIVFISSLVVGDLRVAILKGFGFYFWLVVYNFCQELRGTPLLGADYGDVERAPEDPFLRPSYQSS</sequence>
<dbReference type="InterPro" id="IPR053077">
    <property type="entry name" value="MARVEL_domain_protein_3"/>
</dbReference>
<dbReference type="PANTHER" id="PTHR34609">
    <property type="entry name" value="GEO08273P1-RELATED"/>
    <property type="match status" value="1"/>
</dbReference>
<proteinExistence type="predicted"/>
<name>A0A8J2WJ18_9CRUS</name>
<dbReference type="OrthoDB" id="429813at2759"/>
<organism evidence="2 3">
    <name type="scientific">Daphnia galeata</name>
    <dbReference type="NCBI Taxonomy" id="27404"/>
    <lineage>
        <taxon>Eukaryota</taxon>
        <taxon>Metazoa</taxon>
        <taxon>Ecdysozoa</taxon>
        <taxon>Arthropoda</taxon>
        <taxon>Crustacea</taxon>
        <taxon>Branchiopoda</taxon>
        <taxon>Diplostraca</taxon>
        <taxon>Cladocera</taxon>
        <taxon>Anomopoda</taxon>
        <taxon>Daphniidae</taxon>
        <taxon>Daphnia</taxon>
    </lineage>
</organism>
<reference evidence="2" key="1">
    <citation type="submission" date="2021-11" db="EMBL/GenBank/DDBJ databases">
        <authorList>
            <person name="Schell T."/>
        </authorList>
    </citation>
    <scope>NUCLEOTIDE SEQUENCE</scope>
    <source>
        <strain evidence="2">M5</strain>
    </source>
</reference>
<feature type="transmembrane region" description="Helical" evidence="1">
    <location>
        <begin position="96"/>
        <end position="117"/>
    </location>
</feature>
<feature type="transmembrane region" description="Helical" evidence="1">
    <location>
        <begin position="123"/>
        <end position="140"/>
    </location>
</feature>
<feature type="transmembrane region" description="Helical" evidence="1">
    <location>
        <begin position="21"/>
        <end position="45"/>
    </location>
</feature>
<comment type="caution">
    <text evidence="2">The sequence shown here is derived from an EMBL/GenBank/DDBJ whole genome shotgun (WGS) entry which is preliminary data.</text>
</comment>
<accession>A0A8J2WJ18</accession>
<dbReference type="Proteomes" id="UP000789390">
    <property type="component" value="Unassembled WGS sequence"/>
</dbReference>
<keyword evidence="1" id="KW-0472">Membrane</keyword>
<dbReference type="EMBL" id="CAKKLH010000223">
    <property type="protein sequence ID" value="CAH0106213.1"/>
    <property type="molecule type" value="Genomic_DNA"/>
</dbReference>
<dbReference type="AlphaFoldDB" id="A0A8J2WJ18"/>
<keyword evidence="1" id="KW-0812">Transmembrane</keyword>
<feature type="transmembrane region" description="Helical" evidence="1">
    <location>
        <begin position="57"/>
        <end position="84"/>
    </location>
</feature>
<evidence type="ECO:0000256" key="1">
    <source>
        <dbReference type="SAM" id="Phobius"/>
    </source>
</evidence>
<protein>
    <submittedName>
        <fullName evidence="2">Uncharacterized protein</fullName>
    </submittedName>
</protein>
<keyword evidence="3" id="KW-1185">Reference proteome</keyword>
<keyword evidence="1" id="KW-1133">Transmembrane helix</keyword>
<dbReference type="PANTHER" id="PTHR34609:SF17">
    <property type="entry name" value="GEO08273P1-RELATED"/>
    <property type="match status" value="1"/>
</dbReference>
<evidence type="ECO:0000313" key="3">
    <source>
        <dbReference type="Proteomes" id="UP000789390"/>
    </source>
</evidence>
<gene>
    <name evidence="2" type="ORF">DGAL_LOCUS9365</name>
</gene>
<evidence type="ECO:0000313" key="2">
    <source>
        <dbReference type="EMBL" id="CAH0106213.1"/>
    </source>
</evidence>